<dbReference type="RefSeq" id="WP_208340789.1">
    <property type="nucleotide sequence ID" value="NZ_JAENQO010000007.1"/>
</dbReference>
<name>A0AAW4J634_CLOPF</name>
<dbReference type="Proteomes" id="UP000668068">
    <property type="component" value="Unassembled WGS sequence"/>
</dbReference>
<organism evidence="1 2">
    <name type="scientific">Clostridium perfringens</name>
    <dbReference type="NCBI Taxonomy" id="1502"/>
    <lineage>
        <taxon>Bacteria</taxon>
        <taxon>Bacillati</taxon>
        <taxon>Bacillota</taxon>
        <taxon>Clostridia</taxon>
        <taxon>Eubacteriales</taxon>
        <taxon>Clostridiaceae</taxon>
        <taxon>Clostridium</taxon>
    </lineage>
</organism>
<dbReference type="EMBL" id="JAENQP010000007">
    <property type="protein sequence ID" value="MBO3359501.1"/>
    <property type="molecule type" value="Genomic_DNA"/>
</dbReference>
<proteinExistence type="predicted"/>
<dbReference type="AlphaFoldDB" id="A0AAW4J634"/>
<comment type="caution">
    <text evidence="1">The sequence shown here is derived from an EMBL/GenBank/DDBJ whole genome shotgun (WGS) entry which is preliminary data.</text>
</comment>
<sequence>MYRNDFEIISRATILKPNIKIFYNDEDDWILFNYNQTLKECENLEGKPILKIEDSYYIYKKIGDNWFRKRKNII</sequence>
<gene>
    <name evidence="1" type="ORF">JJB47_12030</name>
</gene>
<evidence type="ECO:0000313" key="2">
    <source>
        <dbReference type="Proteomes" id="UP000668068"/>
    </source>
</evidence>
<accession>A0AAW4J634</accession>
<protein>
    <submittedName>
        <fullName evidence="1">Uncharacterized protein</fullName>
    </submittedName>
</protein>
<reference evidence="1" key="1">
    <citation type="submission" date="2020-12" db="EMBL/GenBank/DDBJ databases">
        <title>Comparative genomics of Clostridium perfringens reveals patterns of host-associated phylogenetic clades and virulence factors.</title>
        <authorList>
            <person name="Smith A.H."/>
            <person name="Geier R."/>
        </authorList>
    </citation>
    <scope>NUCLEOTIDE SEQUENCE</scope>
    <source>
        <strain evidence="1">CHD30677R</strain>
    </source>
</reference>
<evidence type="ECO:0000313" key="1">
    <source>
        <dbReference type="EMBL" id="MBO3359501.1"/>
    </source>
</evidence>